<comment type="caution">
    <text evidence="2">The sequence shown here is derived from an EMBL/GenBank/DDBJ whole genome shotgun (WGS) entry which is preliminary data.</text>
</comment>
<organism evidence="2 3">
    <name type="scientific">Mesorhizobium opportunistum</name>
    <dbReference type="NCBI Taxonomy" id="593909"/>
    <lineage>
        <taxon>Bacteria</taxon>
        <taxon>Pseudomonadati</taxon>
        <taxon>Pseudomonadota</taxon>
        <taxon>Alphaproteobacteria</taxon>
        <taxon>Hyphomicrobiales</taxon>
        <taxon>Phyllobacteriaceae</taxon>
        <taxon>Mesorhizobium</taxon>
    </lineage>
</organism>
<dbReference type="SUPFAM" id="SSF53850">
    <property type="entry name" value="Periplasmic binding protein-like II"/>
    <property type="match status" value="1"/>
</dbReference>
<dbReference type="Proteomes" id="UP001464387">
    <property type="component" value="Unassembled WGS sequence"/>
</dbReference>
<proteinExistence type="predicted"/>
<keyword evidence="3" id="KW-1185">Reference proteome</keyword>
<reference evidence="2 3" key="1">
    <citation type="journal article" date="2024" name="Proc. Natl. Acad. Sci. U.S.A.">
        <title>The evolutionary genomics of adaptation to stress in wild rhizobium bacteria.</title>
        <authorList>
            <person name="Kehlet-Delgado H."/>
            <person name="Montoya A.P."/>
            <person name="Jensen K.T."/>
            <person name="Wendlandt C.E."/>
            <person name="Dexheimer C."/>
            <person name="Roberts M."/>
            <person name="Torres Martinez L."/>
            <person name="Friesen M.L."/>
            <person name="Griffitts J.S."/>
            <person name="Porter S.S."/>
        </authorList>
    </citation>
    <scope>NUCLEOTIDE SEQUENCE [LARGE SCALE GENOMIC DNA]</scope>
    <source>
        <strain evidence="2 3">M0729</strain>
    </source>
</reference>
<name>A0ABV1YJZ8_9HYPH</name>
<accession>A0ABV1YJZ8</accession>
<evidence type="ECO:0000259" key="1">
    <source>
        <dbReference type="Pfam" id="PF03466"/>
    </source>
</evidence>
<protein>
    <submittedName>
        <fullName evidence="2">LysR family transcriptional regulator substrate-binding protein</fullName>
    </submittedName>
</protein>
<dbReference type="CDD" id="cd05466">
    <property type="entry name" value="PBP2_LTTR_substrate"/>
    <property type="match status" value="1"/>
</dbReference>
<dbReference type="InterPro" id="IPR005119">
    <property type="entry name" value="LysR_subst-bd"/>
</dbReference>
<evidence type="ECO:0000313" key="3">
    <source>
        <dbReference type="Proteomes" id="UP001464387"/>
    </source>
</evidence>
<dbReference type="Pfam" id="PF03466">
    <property type="entry name" value="LysR_substrate"/>
    <property type="match status" value="1"/>
</dbReference>
<evidence type="ECO:0000313" key="2">
    <source>
        <dbReference type="EMBL" id="MER8935490.1"/>
    </source>
</evidence>
<feature type="domain" description="LysR substrate-binding" evidence="1">
    <location>
        <begin position="19"/>
        <end position="75"/>
    </location>
</feature>
<sequence>MQHPGQPVGESVIQSRHPEARPEIAIQAQVGVPDQLLEQLRTGVLDIAVLYAPKLLPGFRVELLVEEQLVLVRTTDKDGEPVGSKDYVYVDWGPLFAAQHGASSSAFGEPGLMVGLGPLGLNYILRAGGMGYFRRGAAAPHIEAGQLEVVEGAPEFTYPACGLSGSKRGASRRAGGAARPEASCEMIVPPRRSHVAGRGWIATD</sequence>
<dbReference type="Gene3D" id="3.40.190.290">
    <property type="match status" value="1"/>
</dbReference>
<dbReference type="EMBL" id="JAMYPJ010000033">
    <property type="protein sequence ID" value="MER8935490.1"/>
    <property type="molecule type" value="Genomic_DNA"/>
</dbReference>
<gene>
    <name evidence="2" type="ORF">NKI33_21340</name>
</gene>
<dbReference type="RefSeq" id="WP_287389137.1">
    <property type="nucleotide sequence ID" value="NZ_JAMYMT010000027.1"/>
</dbReference>